<dbReference type="GO" id="GO:0006310">
    <property type="term" value="P:DNA recombination"/>
    <property type="evidence" value="ECO:0007669"/>
    <property type="project" value="InterPro"/>
</dbReference>
<gene>
    <name evidence="1" type="ORF">PTXU04_00031</name>
</gene>
<name>A0A482MSH0_9CAUD</name>
<organism evidence="1 2">
    <name type="scientific">Escherichia phage PTXU04</name>
    <dbReference type="NCBI Taxonomy" id="2508206"/>
    <lineage>
        <taxon>Viruses</taxon>
        <taxon>Duplodnaviria</taxon>
        <taxon>Heunggongvirae</taxon>
        <taxon>Uroviricota</taxon>
        <taxon>Caudoviricetes</taxon>
        <taxon>Xuquatrovirus</taxon>
        <taxon>Xuquatrovirus PTXU04</taxon>
    </lineage>
</organism>
<evidence type="ECO:0000313" key="1">
    <source>
        <dbReference type="EMBL" id="QBQ76645.1"/>
    </source>
</evidence>
<dbReference type="Pfam" id="PF04381">
    <property type="entry name" value="RdgC"/>
    <property type="match status" value="1"/>
</dbReference>
<reference evidence="1 2" key="1">
    <citation type="submission" date="2019-01" db="EMBL/GenBank/DDBJ databases">
        <title>Still something new to discover - new insights into E. coli phage diversity and taxonomy.</title>
        <authorList>
            <person name="Korf I.H.E."/>
            <person name="Adriaennsens E."/>
            <person name="Dreiseikelmann B."/>
            <person name="Kropinski A."/>
            <person name="Nimtz M."/>
            <person name="Meier-Kolthoff J.P."/>
            <person name="Rohde M."/>
            <person name="van Raaij M."/>
            <person name="Wittmann J."/>
        </authorList>
    </citation>
    <scope>NUCLEOTIDE SEQUENCE [LARGE SCALE GENOMIC DNA]</scope>
</reference>
<evidence type="ECO:0008006" key="3">
    <source>
        <dbReference type="Google" id="ProtNLM"/>
    </source>
</evidence>
<dbReference type="InterPro" id="IPR007476">
    <property type="entry name" value="RdgC"/>
</dbReference>
<accession>A0A482MSH0</accession>
<keyword evidence="2" id="KW-1185">Reference proteome</keyword>
<sequence length="284" mass="32492">MTAKFKVTAFTVEKELDLSKPNEDAYFKPCTAGNEESIGLIAANPMQDEMTWVHNGITFLQFQYQKRKVPDKWLRAEFARRTKDKTFNRDEANAIYEQVKAEMWENVLPSNDYGWVAYDPDRDALFVGASPRVVEKVTQLLRQAFNSLPIESYLQPTAFCQMVRATLNIDREDEHPLELGDSLDLYGAFKATATFRKMDNLSGNDKVFSTLKDFPNVQAANFSYAGDEGYFACTRYTDMVVPYDKDKELDDCGDILLQYDKASRYLDILAEVCEPYVTEKGAKL</sequence>
<dbReference type="Proteomes" id="UP000307461">
    <property type="component" value="Segment"/>
</dbReference>
<evidence type="ECO:0000313" key="2">
    <source>
        <dbReference type="Proteomes" id="UP000307461"/>
    </source>
</evidence>
<dbReference type="EMBL" id="MK373772">
    <property type="protein sequence ID" value="QBQ76645.1"/>
    <property type="molecule type" value="Genomic_DNA"/>
</dbReference>
<proteinExistence type="predicted"/>
<protein>
    <recommendedName>
        <fullName evidence="3">Exonuclease</fullName>
    </recommendedName>
</protein>